<protein>
    <submittedName>
        <fullName evidence="2">Uncharacterized protein</fullName>
    </submittedName>
</protein>
<organism evidence="2 3">
    <name type="scientific">Parnassius mnemosyne</name>
    <name type="common">clouded apollo</name>
    <dbReference type="NCBI Taxonomy" id="213953"/>
    <lineage>
        <taxon>Eukaryota</taxon>
        <taxon>Metazoa</taxon>
        <taxon>Ecdysozoa</taxon>
        <taxon>Arthropoda</taxon>
        <taxon>Hexapoda</taxon>
        <taxon>Insecta</taxon>
        <taxon>Pterygota</taxon>
        <taxon>Neoptera</taxon>
        <taxon>Endopterygota</taxon>
        <taxon>Lepidoptera</taxon>
        <taxon>Glossata</taxon>
        <taxon>Ditrysia</taxon>
        <taxon>Papilionoidea</taxon>
        <taxon>Papilionidae</taxon>
        <taxon>Parnassiinae</taxon>
        <taxon>Parnassini</taxon>
        <taxon>Parnassius</taxon>
        <taxon>Driopa</taxon>
    </lineage>
</organism>
<accession>A0AAV1KS86</accession>
<comment type="caution">
    <text evidence="2">The sequence shown here is derived from an EMBL/GenBank/DDBJ whole genome shotgun (WGS) entry which is preliminary data.</text>
</comment>
<dbReference type="AlphaFoldDB" id="A0AAV1KS86"/>
<proteinExistence type="predicted"/>
<sequence length="85" mass="9453">MAGANEIQNELLIPLFSEREDSGIDSDDADREGRVRRGHGDELTETSSSDEDLVVKPPCARPADINNFVSTFLFCLNLIYVHSRS</sequence>
<evidence type="ECO:0000313" key="2">
    <source>
        <dbReference type="EMBL" id="CAK1584626.1"/>
    </source>
</evidence>
<dbReference type="EMBL" id="CAVLGL010000068">
    <property type="protein sequence ID" value="CAK1584626.1"/>
    <property type="molecule type" value="Genomic_DNA"/>
</dbReference>
<reference evidence="2 3" key="1">
    <citation type="submission" date="2023-11" db="EMBL/GenBank/DDBJ databases">
        <authorList>
            <person name="Hedman E."/>
            <person name="Englund M."/>
            <person name="Stromberg M."/>
            <person name="Nyberg Akerstrom W."/>
            <person name="Nylinder S."/>
            <person name="Jareborg N."/>
            <person name="Kallberg Y."/>
            <person name="Kronander E."/>
        </authorList>
    </citation>
    <scope>NUCLEOTIDE SEQUENCE [LARGE SCALE GENOMIC DNA]</scope>
</reference>
<keyword evidence="3" id="KW-1185">Reference proteome</keyword>
<dbReference type="Proteomes" id="UP001314205">
    <property type="component" value="Unassembled WGS sequence"/>
</dbReference>
<name>A0AAV1KS86_9NEOP</name>
<feature type="region of interest" description="Disordered" evidence="1">
    <location>
        <begin position="18"/>
        <end position="55"/>
    </location>
</feature>
<gene>
    <name evidence="2" type="ORF">PARMNEM_LOCUS5827</name>
</gene>
<evidence type="ECO:0000313" key="3">
    <source>
        <dbReference type="Proteomes" id="UP001314205"/>
    </source>
</evidence>
<evidence type="ECO:0000256" key="1">
    <source>
        <dbReference type="SAM" id="MobiDB-lite"/>
    </source>
</evidence>
<feature type="compositionally biased region" description="Basic and acidic residues" evidence="1">
    <location>
        <begin position="31"/>
        <end position="42"/>
    </location>
</feature>